<dbReference type="Proteomes" id="UP000000361">
    <property type="component" value="Chromosome 2"/>
</dbReference>
<proteinExistence type="predicted"/>
<sequence length="227" mass="24464">MVCAQPDPGPLASRRAVGTGSGEFVFPAGHHPALIAVGQVDAVEFQHLGQVVDALFLFRLGQRGPPVACLDLIRLEDRCGQFAFERLRGHHLSPVICRWVVSSAAADLGEAEAGAVAHAAPEQFLGGNPVQRTRFPPSALATGSARRFWKISQGRQCHLRIHAGRQIDDISFSDTHQPRPQRIPAEGAAGRHLGHHDPTDGERNHVRAVQIVRPFTPISVGCVHGPV</sequence>
<name>A1B8Q6_PARDP</name>
<keyword evidence="3" id="KW-1185">Reference proteome</keyword>
<protein>
    <submittedName>
        <fullName evidence="2">Uncharacterized protein</fullName>
    </submittedName>
</protein>
<dbReference type="AlphaFoldDB" id="A1B8Q6"/>
<dbReference type="KEGG" id="pde:Pden_3834"/>
<evidence type="ECO:0000313" key="3">
    <source>
        <dbReference type="Proteomes" id="UP000000361"/>
    </source>
</evidence>
<gene>
    <name evidence="2" type="ordered locus">Pden_3834</name>
</gene>
<dbReference type="EMBL" id="CP000490">
    <property type="protein sequence ID" value="ABL71900.1"/>
    <property type="molecule type" value="Genomic_DNA"/>
</dbReference>
<reference evidence="3" key="1">
    <citation type="submission" date="2006-12" db="EMBL/GenBank/DDBJ databases">
        <title>Complete sequence of chromosome 2 of Paracoccus denitrificans PD1222.</title>
        <authorList>
            <person name="Copeland A."/>
            <person name="Lucas S."/>
            <person name="Lapidus A."/>
            <person name="Barry K."/>
            <person name="Detter J.C."/>
            <person name="Glavina del Rio T."/>
            <person name="Hammon N."/>
            <person name="Israni S."/>
            <person name="Dalin E."/>
            <person name="Tice H."/>
            <person name="Pitluck S."/>
            <person name="Munk A.C."/>
            <person name="Brettin T."/>
            <person name="Bruce D."/>
            <person name="Han C."/>
            <person name="Tapia R."/>
            <person name="Gilna P."/>
            <person name="Schmutz J."/>
            <person name="Larimer F."/>
            <person name="Land M."/>
            <person name="Hauser L."/>
            <person name="Kyrpides N."/>
            <person name="Lykidis A."/>
            <person name="Spiro S."/>
            <person name="Richardson D.J."/>
            <person name="Moir J.W.B."/>
            <person name="Ferguson S.J."/>
            <person name="van Spanning R.J.M."/>
            <person name="Richardson P."/>
        </authorList>
    </citation>
    <scope>NUCLEOTIDE SEQUENCE [LARGE SCALE GENOMIC DNA]</scope>
    <source>
        <strain evidence="3">Pd 1222</strain>
    </source>
</reference>
<feature type="region of interest" description="Disordered" evidence="1">
    <location>
        <begin position="169"/>
        <end position="203"/>
    </location>
</feature>
<accession>A1B8Q6</accession>
<organism evidence="2 3">
    <name type="scientific">Paracoccus denitrificans (strain Pd 1222)</name>
    <dbReference type="NCBI Taxonomy" id="318586"/>
    <lineage>
        <taxon>Bacteria</taxon>
        <taxon>Pseudomonadati</taxon>
        <taxon>Pseudomonadota</taxon>
        <taxon>Alphaproteobacteria</taxon>
        <taxon>Rhodobacterales</taxon>
        <taxon>Paracoccaceae</taxon>
        <taxon>Paracoccus</taxon>
    </lineage>
</organism>
<evidence type="ECO:0000313" key="2">
    <source>
        <dbReference type="EMBL" id="ABL71900.1"/>
    </source>
</evidence>
<evidence type="ECO:0000256" key="1">
    <source>
        <dbReference type="SAM" id="MobiDB-lite"/>
    </source>
</evidence>
<dbReference type="HOGENOM" id="CLU_1218814_0_0_5"/>
<dbReference type="EnsemblBacteria" id="ABL71900">
    <property type="protein sequence ID" value="ABL71900"/>
    <property type="gene ID" value="Pden_3834"/>
</dbReference>